<accession>A0ABW0EQK2</accession>
<comment type="caution">
    <text evidence="1">The sequence shown here is derived from an EMBL/GenBank/DDBJ whole genome shotgun (WGS) entry which is preliminary data.</text>
</comment>
<evidence type="ECO:0000313" key="2">
    <source>
        <dbReference type="Proteomes" id="UP001596157"/>
    </source>
</evidence>
<sequence>MSRDDVVPPLLALAASASYSDRADAGGALAVFADLPATHRALAALLLDQHDTYVTLVTAEALLHRHDSHGYALLASAFQNANDNQSDWLHTALDNVLGIYAKERDEALALCGPLPDAGAIVAALHALDPILWPES</sequence>
<proteinExistence type="predicted"/>
<evidence type="ECO:0000313" key="1">
    <source>
        <dbReference type="EMBL" id="MFC5288171.1"/>
    </source>
</evidence>
<name>A0ABW0EQK2_9PSEU</name>
<dbReference type="RefSeq" id="WP_378247843.1">
    <property type="nucleotide sequence ID" value="NZ_JBHSKF010000005.1"/>
</dbReference>
<organism evidence="1 2">
    <name type="scientific">Actinokineospora guangxiensis</name>
    <dbReference type="NCBI Taxonomy" id="1490288"/>
    <lineage>
        <taxon>Bacteria</taxon>
        <taxon>Bacillati</taxon>
        <taxon>Actinomycetota</taxon>
        <taxon>Actinomycetes</taxon>
        <taxon>Pseudonocardiales</taxon>
        <taxon>Pseudonocardiaceae</taxon>
        <taxon>Actinokineospora</taxon>
    </lineage>
</organism>
<protein>
    <submittedName>
        <fullName evidence="1">Uncharacterized protein</fullName>
    </submittedName>
</protein>
<dbReference type="EMBL" id="JBHSKF010000005">
    <property type="protein sequence ID" value="MFC5288171.1"/>
    <property type="molecule type" value="Genomic_DNA"/>
</dbReference>
<keyword evidence="2" id="KW-1185">Reference proteome</keyword>
<dbReference type="Proteomes" id="UP001596157">
    <property type="component" value="Unassembled WGS sequence"/>
</dbReference>
<gene>
    <name evidence="1" type="ORF">ACFPM7_14015</name>
</gene>
<reference evidence="2" key="1">
    <citation type="journal article" date="2019" name="Int. J. Syst. Evol. Microbiol.">
        <title>The Global Catalogue of Microorganisms (GCM) 10K type strain sequencing project: providing services to taxonomists for standard genome sequencing and annotation.</title>
        <authorList>
            <consortium name="The Broad Institute Genomics Platform"/>
            <consortium name="The Broad Institute Genome Sequencing Center for Infectious Disease"/>
            <person name="Wu L."/>
            <person name="Ma J."/>
        </authorList>
    </citation>
    <scope>NUCLEOTIDE SEQUENCE [LARGE SCALE GENOMIC DNA]</scope>
    <source>
        <strain evidence="2">CCUG 59778</strain>
    </source>
</reference>